<proteinExistence type="predicted"/>
<name>A0A7X0CBF5_9ACTN</name>
<gene>
    <name evidence="1" type="ORF">FHU36_008673</name>
</gene>
<accession>A0A7X0CBF5</accession>
<reference evidence="1 2" key="1">
    <citation type="submission" date="2020-08" db="EMBL/GenBank/DDBJ databases">
        <title>Sequencing the genomes of 1000 actinobacteria strains.</title>
        <authorList>
            <person name="Klenk H.-P."/>
        </authorList>
    </citation>
    <scope>NUCLEOTIDE SEQUENCE [LARGE SCALE GENOMIC DNA]</scope>
    <source>
        <strain evidence="1 2">DSM 45913</strain>
    </source>
</reference>
<keyword evidence="2" id="KW-1185">Reference proteome</keyword>
<evidence type="ECO:0000313" key="1">
    <source>
        <dbReference type="EMBL" id="MBB6352077.1"/>
    </source>
</evidence>
<dbReference type="EMBL" id="JACHJB010000005">
    <property type="protein sequence ID" value="MBB6352077.1"/>
    <property type="molecule type" value="Genomic_DNA"/>
</dbReference>
<protein>
    <submittedName>
        <fullName evidence="1">Uncharacterized protein</fullName>
    </submittedName>
</protein>
<sequence>MTRELLFTRSLIAVRPAVTAGRLREFGNRNEDEQQLDRLVDHPVPVTGSVDLVEVGGHLRVVQRAAVHDRPVADARAQLGQDPVAD</sequence>
<comment type="caution">
    <text evidence="1">The sequence shown here is derived from an EMBL/GenBank/DDBJ whole genome shotgun (WGS) entry which is preliminary data.</text>
</comment>
<dbReference type="RefSeq" id="WP_185089828.1">
    <property type="nucleotide sequence ID" value="NZ_JACHJB010000005.1"/>
</dbReference>
<organism evidence="1 2">
    <name type="scientific">Nonomuraea muscovyensis</name>
    <dbReference type="NCBI Taxonomy" id="1124761"/>
    <lineage>
        <taxon>Bacteria</taxon>
        <taxon>Bacillati</taxon>
        <taxon>Actinomycetota</taxon>
        <taxon>Actinomycetes</taxon>
        <taxon>Streptosporangiales</taxon>
        <taxon>Streptosporangiaceae</taxon>
        <taxon>Nonomuraea</taxon>
    </lineage>
</organism>
<dbReference type="AlphaFoldDB" id="A0A7X0CBF5"/>
<evidence type="ECO:0000313" key="2">
    <source>
        <dbReference type="Proteomes" id="UP000583800"/>
    </source>
</evidence>
<dbReference type="Proteomes" id="UP000583800">
    <property type="component" value="Unassembled WGS sequence"/>
</dbReference>